<dbReference type="Pfam" id="PF13354">
    <property type="entry name" value="Beta-lactamase2"/>
    <property type="match status" value="1"/>
</dbReference>
<protein>
    <submittedName>
        <fullName evidence="3">Class A beta-lactamase-related serine hydrolase</fullName>
    </submittedName>
</protein>
<dbReference type="GO" id="GO:0016787">
    <property type="term" value="F:hydrolase activity"/>
    <property type="evidence" value="ECO:0007669"/>
    <property type="project" value="UniProtKB-KW"/>
</dbReference>
<dbReference type="PANTHER" id="PTHR35333">
    <property type="entry name" value="BETA-LACTAMASE"/>
    <property type="match status" value="1"/>
</dbReference>
<evidence type="ECO:0000256" key="1">
    <source>
        <dbReference type="SAM" id="SignalP"/>
    </source>
</evidence>
<name>A0ABV3X5R4_9FIRM</name>
<feature type="chain" id="PRO_5047105000" evidence="1">
    <location>
        <begin position="23"/>
        <end position="318"/>
    </location>
</feature>
<dbReference type="InterPro" id="IPR045155">
    <property type="entry name" value="Beta-lactam_cat"/>
</dbReference>
<dbReference type="Proteomes" id="UP001559623">
    <property type="component" value="Unassembled WGS sequence"/>
</dbReference>
<dbReference type="InterPro" id="IPR012338">
    <property type="entry name" value="Beta-lactam/transpept-like"/>
</dbReference>
<sequence length="318" mass="33811">MKKFFLAGAAFLLFAASLGCQMFSGFTDDEVSGAAEEAAGFFRGDSVNTEARASAEASGEQASNDALAEGIAAIVAGDATEYAVYIDYPQEGNSEYVYNSHAMRSASMIKVFILGAAMEKVRAGELSLSQSLILRDCDKVGGAGVLGGYASGTELTLSEVLSLMITESDNTATNMVIDLLGMAAINAYIQQNGYGDTLLQRKMMDGAAIAEGRENYTSAADLGHFFQRVYHHVCVGAGEDEIMLSYLRGQKDTECFPAALPSAVIAHKTGELVGLYDDGGIIYTGTRDVILVVMTENYSGRDRAIGTIREIARYAAAY</sequence>
<accession>A0ABV3X5R4</accession>
<evidence type="ECO:0000313" key="4">
    <source>
        <dbReference type="Proteomes" id="UP001559623"/>
    </source>
</evidence>
<gene>
    <name evidence="3" type="ORF">QCO44_04735</name>
</gene>
<dbReference type="EMBL" id="JARVLH010000002">
    <property type="protein sequence ID" value="MEX5284952.1"/>
    <property type="molecule type" value="Genomic_DNA"/>
</dbReference>
<dbReference type="PROSITE" id="PS51257">
    <property type="entry name" value="PROKAR_LIPOPROTEIN"/>
    <property type="match status" value="1"/>
</dbReference>
<feature type="signal peptide" evidence="1">
    <location>
        <begin position="1"/>
        <end position="22"/>
    </location>
</feature>
<reference evidence="3 4" key="1">
    <citation type="submission" date="2023-04" db="EMBL/GenBank/DDBJ databases">
        <title>Genome Sequence of Selenomonas sputigena ATCC 33150.</title>
        <authorList>
            <person name="Miller D.P."/>
            <person name="Anvari S."/>
            <person name="Polson S.W."/>
            <person name="Macdonald M."/>
            <person name="Mcdowell J.V."/>
        </authorList>
    </citation>
    <scope>NUCLEOTIDE SEQUENCE [LARGE SCALE GENOMIC DNA]</scope>
    <source>
        <strain evidence="3 4">ATCC 33150</strain>
    </source>
</reference>
<organism evidence="3 4">
    <name type="scientific">Selenomonas sputigena</name>
    <dbReference type="NCBI Taxonomy" id="69823"/>
    <lineage>
        <taxon>Bacteria</taxon>
        <taxon>Bacillati</taxon>
        <taxon>Bacillota</taxon>
        <taxon>Negativicutes</taxon>
        <taxon>Selenomonadales</taxon>
        <taxon>Selenomonadaceae</taxon>
        <taxon>Selenomonas</taxon>
    </lineage>
</organism>
<dbReference type="PANTHER" id="PTHR35333:SF3">
    <property type="entry name" value="BETA-LACTAMASE-TYPE TRANSPEPTIDASE FOLD CONTAINING PROTEIN"/>
    <property type="match status" value="1"/>
</dbReference>
<dbReference type="RefSeq" id="WP_368846666.1">
    <property type="nucleotide sequence ID" value="NZ_CP194411.1"/>
</dbReference>
<evidence type="ECO:0000313" key="3">
    <source>
        <dbReference type="EMBL" id="MEX5284952.1"/>
    </source>
</evidence>
<keyword evidence="1" id="KW-0732">Signal</keyword>
<proteinExistence type="predicted"/>
<evidence type="ECO:0000259" key="2">
    <source>
        <dbReference type="Pfam" id="PF13354"/>
    </source>
</evidence>
<comment type="caution">
    <text evidence="3">The sequence shown here is derived from an EMBL/GenBank/DDBJ whole genome shotgun (WGS) entry which is preliminary data.</text>
</comment>
<dbReference type="SUPFAM" id="SSF56601">
    <property type="entry name" value="beta-lactamase/transpeptidase-like"/>
    <property type="match status" value="1"/>
</dbReference>
<dbReference type="Gene3D" id="3.40.710.10">
    <property type="entry name" value="DD-peptidase/beta-lactamase superfamily"/>
    <property type="match status" value="1"/>
</dbReference>
<feature type="domain" description="Beta-lactamase class A catalytic" evidence="2">
    <location>
        <begin position="90"/>
        <end position="295"/>
    </location>
</feature>
<keyword evidence="4" id="KW-1185">Reference proteome</keyword>
<dbReference type="InterPro" id="IPR000871">
    <property type="entry name" value="Beta-lactam_class-A"/>
</dbReference>
<keyword evidence="3" id="KW-0378">Hydrolase</keyword>